<dbReference type="InterPro" id="IPR050579">
    <property type="entry name" value="PMP-22/EMP/MP20-like"/>
</dbReference>
<dbReference type="PANTHER" id="PTHR10671:SF108">
    <property type="entry name" value="CLAUDIN FAMILY PROTEIN-RELATED"/>
    <property type="match status" value="1"/>
</dbReference>
<feature type="transmembrane region" description="Helical" evidence="6">
    <location>
        <begin position="7"/>
        <end position="32"/>
    </location>
</feature>
<feature type="transmembrane region" description="Helical" evidence="6">
    <location>
        <begin position="137"/>
        <end position="165"/>
    </location>
</feature>
<dbReference type="InterPro" id="IPR004031">
    <property type="entry name" value="PMP22/EMP/MP20/Claudin"/>
</dbReference>
<organism evidence="7 8">
    <name type="scientific">Littorina saxatilis</name>
    <dbReference type="NCBI Taxonomy" id="31220"/>
    <lineage>
        <taxon>Eukaryota</taxon>
        <taxon>Metazoa</taxon>
        <taxon>Spiralia</taxon>
        <taxon>Lophotrochozoa</taxon>
        <taxon>Mollusca</taxon>
        <taxon>Gastropoda</taxon>
        <taxon>Caenogastropoda</taxon>
        <taxon>Littorinimorpha</taxon>
        <taxon>Littorinoidea</taxon>
        <taxon>Littorinidae</taxon>
        <taxon>Littorina</taxon>
    </lineage>
</organism>
<keyword evidence="8" id="KW-1185">Reference proteome</keyword>
<feature type="compositionally biased region" description="Basic and acidic residues" evidence="5">
    <location>
        <begin position="295"/>
        <end position="314"/>
    </location>
</feature>
<keyword evidence="2 6" id="KW-0812">Transmembrane</keyword>
<protein>
    <submittedName>
        <fullName evidence="7">Uncharacterized protein</fullName>
    </submittedName>
</protein>
<keyword evidence="4 6" id="KW-0472">Membrane</keyword>
<accession>A0AAN9GLG3</accession>
<feature type="transmembrane region" description="Helical" evidence="6">
    <location>
        <begin position="103"/>
        <end position="125"/>
    </location>
</feature>
<feature type="transmembrane region" description="Helical" evidence="6">
    <location>
        <begin position="63"/>
        <end position="83"/>
    </location>
</feature>
<dbReference type="GO" id="GO:0005886">
    <property type="term" value="C:plasma membrane"/>
    <property type="evidence" value="ECO:0007669"/>
    <property type="project" value="TreeGrafter"/>
</dbReference>
<sequence>MAGRTTLYVICLVLFPLAFAGFVVGFGTPVWIGSDNTNKGLWQNCSKVIKDCSTFDFDSGGDWLIGVRAVEIFALVMLVVAAVDIVYENCNTNFHLRPLSERLAAGILCILGGLGGLAGVIVYAIKTKDLLVGNAGYSWSLALVAAGAGLAVIVGMGFCVSGFFLEHKKNDAKKGINGHGPYLTSNDENYELEAYTNPSMRDERDIPPTNDNLPGYAMYNGMINNQPGYRNSLPVGPSTTNVLPPLNGRGGPPVQPKGPGYYSISDDRYLDPSFDLSEGFMPNRARPTSRPAPRYGRDEDPYSRDGPRGAEDPYSRGGPRSMDDPYSRTGEAPREEDPYNRTRGNRYGGGPPRAGYNDPYGFDQARGADPYDRASQNRDNFYRPGGRF</sequence>
<comment type="caution">
    <text evidence="7">The sequence shown here is derived from an EMBL/GenBank/DDBJ whole genome shotgun (WGS) entry which is preliminary data.</text>
</comment>
<evidence type="ECO:0000313" key="7">
    <source>
        <dbReference type="EMBL" id="KAK7112306.1"/>
    </source>
</evidence>
<proteinExistence type="predicted"/>
<comment type="subcellular location">
    <subcellularLocation>
        <location evidence="1">Membrane</location>
        <topology evidence="1">Multi-pass membrane protein</topology>
    </subcellularLocation>
</comment>
<reference evidence="7 8" key="1">
    <citation type="submission" date="2024-02" db="EMBL/GenBank/DDBJ databases">
        <title>Chromosome-scale genome assembly of the rough periwinkle Littorina saxatilis.</title>
        <authorList>
            <person name="De Jode A."/>
            <person name="Faria R."/>
            <person name="Formenti G."/>
            <person name="Sims Y."/>
            <person name="Smith T.P."/>
            <person name="Tracey A."/>
            <person name="Wood J.M.D."/>
            <person name="Zagrodzka Z.B."/>
            <person name="Johannesson K."/>
            <person name="Butlin R.K."/>
            <person name="Leder E.H."/>
        </authorList>
    </citation>
    <scope>NUCLEOTIDE SEQUENCE [LARGE SCALE GENOMIC DNA]</scope>
    <source>
        <strain evidence="7">Snail1</strain>
        <tissue evidence="7">Muscle</tissue>
    </source>
</reference>
<keyword evidence="3 6" id="KW-1133">Transmembrane helix</keyword>
<dbReference type="Gene3D" id="1.20.140.150">
    <property type="match status" value="1"/>
</dbReference>
<dbReference type="EMBL" id="JBAMIC010000002">
    <property type="protein sequence ID" value="KAK7112306.1"/>
    <property type="molecule type" value="Genomic_DNA"/>
</dbReference>
<dbReference type="AlphaFoldDB" id="A0AAN9GLG3"/>
<evidence type="ECO:0000256" key="4">
    <source>
        <dbReference type="ARBA" id="ARBA00023136"/>
    </source>
</evidence>
<dbReference type="PANTHER" id="PTHR10671">
    <property type="entry name" value="EPITHELIAL MEMBRANE PROTEIN-RELATED"/>
    <property type="match status" value="1"/>
</dbReference>
<evidence type="ECO:0000256" key="1">
    <source>
        <dbReference type="ARBA" id="ARBA00004141"/>
    </source>
</evidence>
<evidence type="ECO:0000256" key="2">
    <source>
        <dbReference type="ARBA" id="ARBA00022692"/>
    </source>
</evidence>
<evidence type="ECO:0000256" key="6">
    <source>
        <dbReference type="SAM" id="Phobius"/>
    </source>
</evidence>
<evidence type="ECO:0000313" key="8">
    <source>
        <dbReference type="Proteomes" id="UP001374579"/>
    </source>
</evidence>
<dbReference type="Pfam" id="PF00822">
    <property type="entry name" value="PMP22_Claudin"/>
    <property type="match status" value="1"/>
</dbReference>
<name>A0AAN9GLG3_9CAEN</name>
<feature type="compositionally biased region" description="Basic and acidic residues" evidence="5">
    <location>
        <begin position="321"/>
        <end position="340"/>
    </location>
</feature>
<feature type="region of interest" description="Disordered" evidence="5">
    <location>
        <begin position="229"/>
        <end position="388"/>
    </location>
</feature>
<evidence type="ECO:0000256" key="5">
    <source>
        <dbReference type="SAM" id="MobiDB-lite"/>
    </source>
</evidence>
<dbReference type="Proteomes" id="UP001374579">
    <property type="component" value="Unassembled WGS sequence"/>
</dbReference>
<gene>
    <name evidence="7" type="ORF">V1264_011778</name>
</gene>
<evidence type="ECO:0000256" key="3">
    <source>
        <dbReference type="ARBA" id="ARBA00022989"/>
    </source>
</evidence>